<dbReference type="EMBL" id="FN648158">
    <property type="protein sequence ID" value="CBJ29828.1"/>
    <property type="molecule type" value="Genomic_DNA"/>
</dbReference>
<dbReference type="OrthoDB" id="10587362at2759"/>
<keyword evidence="3" id="KW-1185">Reference proteome</keyword>
<organism evidence="2 3">
    <name type="scientific">Ectocarpus siliculosus</name>
    <name type="common">Brown alga</name>
    <name type="synonym">Conferva siliculosa</name>
    <dbReference type="NCBI Taxonomy" id="2880"/>
    <lineage>
        <taxon>Eukaryota</taxon>
        <taxon>Sar</taxon>
        <taxon>Stramenopiles</taxon>
        <taxon>Ochrophyta</taxon>
        <taxon>PX clade</taxon>
        <taxon>Phaeophyceae</taxon>
        <taxon>Ectocarpales</taxon>
        <taxon>Ectocarpaceae</taxon>
        <taxon>Ectocarpus</taxon>
    </lineage>
</organism>
<reference evidence="2 3" key="1">
    <citation type="journal article" date="2010" name="Nature">
        <title>The Ectocarpus genome and the independent evolution of multicellularity in brown algae.</title>
        <authorList>
            <person name="Cock J.M."/>
            <person name="Sterck L."/>
            <person name="Rouze P."/>
            <person name="Scornet D."/>
            <person name="Allen A.E."/>
            <person name="Amoutzias G."/>
            <person name="Anthouard V."/>
            <person name="Artiguenave F."/>
            <person name="Aury J.M."/>
            <person name="Badger J.H."/>
            <person name="Beszteri B."/>
            <person name="Billiau K."/>
            <person name="Bonnet E."/>
            <person name="Bothwell J.H."/>
            <person name="Bowler C."/>
            <person name="Boyen C."/>
            <person name="Brownlee C."/>
            <person name="Carrano C.J."/>
            <person name="Charrier B."/>
            <person name="Cho G.Y."/>
            <person name="Coelho S.M."/>
            <person name="Collen J."/>
            <person name="Corre E."/>
            <person name="Da Silva C."/>
            <person name="Delage L."/>
            <person name="Delaroque N."/>
            <person name="Dittami S.M."/>
            <person name="Doulbeau S."/>
            <person name="Elias M."/>
            <person name="Farnham G."/>
            <person name="Gachon C.M."/>
            <person name="Gschloessl B."/>
            <person name="Heesch S."/>
            <person name="Jabbari K."/>
            <person name="Jubin C."/>
            <person name="Kawai H."/>
            <person name="Kimura K."/>
            <person name="Kloareg B."/>
            <person name="Kupper F.C."/>
            <person name="Lang D."/>
            <person name="Le Bail A."/>
            <person name="Leblanc C."/>
            <person name="Lerouge P."/>
            <person name="Lohr M."/>
            <person name="Lopez P.J."/>
            <person name="Martens C."/>
            <person name="Maumus F."/>
            <person name="Michel G."/>
            <person name="Miranda-Saavedra D."/>
            <person name="Morales J."/>
            <person name="Moreau H."/>
            <person name="Motomura T."/>
            <person name="Nagasato C."/>
            <person name="Napoli C.A."/>
            <person name="Nelson D.R."/>
            <person name="Nyvall-Collen P."/>
            <person name="Peters A.F."/>
            <person name="Pommier C."/>
            <person name="Potin P."/>
            <person name="Poulain J."/>
            <person name="Quesneville H."/>
            <person name="Read B."/>
            <person name="Rensing S.A."/>
            <person name="Ritter A."/>
            <person name="Rousvoal S."/>
            <person name="Samanta M."/>
            <person name="Samson G."/>
            <person name="Schroeder D.C."/>
            <person name="Segurens B."/>
            <person name="Strittmatter M."/>
            <person name="Tonon T."/>
            <person name="Tregear J.W."/>
            <person name="Valentin K."/>
            <person name="von Dassow P."/>
            <person name="Yamagishi T."/>
            <person name="Van de Peer Y."/>
            <person name="Wincker P."/>
        </authorList>
    </citation>
    <scope>NUCLEOTIDE SEQUENCE [LARGE SCALE GENOMIC DNA]</scope>
    <source>
        <strain evidence="3">Ec32 / CCAP1310/4</strain>
    </source>
</reference>
<dbReference type="InParanoid" id="D7FM03"/>
<protein>
    <submittedName>
        <fullName evidence="2">Uncharacterized protein</fullName>
    </submittedName>
</protein>
<evidence type="ECO:0000256" key="1">
    <source>
        <dbReference type="SAM" id="MobiDB-lite"/>
    </source>
</evidence>
<sequence length="173" mass="19846">MEDPLERSEDEEQQHEENGTADALEAADNVDDDRFQLVDAEEDAERTKAKMDQCEAWVRQKQEALARFRRDCEAEVKRIKAVMEEHVGQLELKLKGEMQVSLDGFVEAKIEHNHRDKRPGKRTRSCPPSPLPLWSRRCGVSIDSFGYAIIFQTPSEAHLCRRAYGSVSMGLRM</sequence>
<evidence type="ECO:0000313" key="3">
    <source>
        <dbReference type="Proteomes" id="UP000002630"/>
    </source>
</evidence>
<evidence type="ECO:0000313" key="2">
    <source>
        <dbReference type="EMBL" id="CBJ29828.1"/>
    </source>
</evidence>
<dbReference type="AlphaFoldDB" id="D7FM03"/>
<gene>
    <name evidence="2" type="ORF">Esi_0162_0056</name>
</gene>
<dbReference type="EMBL" id="FN649746">
    <property type="protein sequence ID" value="CBJ29828.1"/>
    <property type="molecule type" value="Genomic_DNA"/>
</dbReference>
<proteinExistence type="predicted"/>
<dbReference type="Proteomes" id="UP000002630">
    <property type="component" value="Linkage Group LG21"/>
</dbReference>
<name>D7FM03_ECTSI</name>
<feature type="region of interest" description="Disordered" evidence="1">
    <location>
        <begin position="1"/>
        <end position="31"/>
    </location>
</feature>
<accession>D7FM03</accession>